<keyword evidence="3" id="KW-1185">Reference proteome</keyword>
<proteinExistence type="predicted"/>
<evidence type="ECO:0000313" key="3">
    <source>
        <dbReference type="Proteomes" id="UP000003195"/>
    </source>
</evidence>
<keyword evidence="1" id="KW-0812">Transmembrane</keyword>
<organism evidence="2 3">
    <name type="scientific">Megasphaera micronuciformis F0359</name>
    <dbReference type="NCBI Taxonomy" id="706434"/>
    <lineage>
        <taxon>Bacteria</taxon>
        <taxon>Bacillati</taxon>
        <taxon>Bacillota</taxon>
        <taxon>Negativicutes</taxon>
        <taxon>Veillonellales</taxon>
        <taxon>Veillonellaceae</taxon>
        <taxon>Megasphaera</taxon>
    </lineage>
</organism>
<comment type="caution">
    <text evidence="2">The sequence shown here is derived from an EMBL/GenBank/DDBJ whole genome shotgun (WGS) entry which is preliminary data.</text>
</comment>
<sequence length="69" mass="7892">MNCFKQLELASNILSICVITILLLLPSIYIDSVNIYVNGFFINGPLAIAIAIFLQIKYLRIRIDFEKED</sequence>
<accession>E2ZAF2</accession>
<evidence type="ECO:0000256" key="1">
    <source>
        <dbReference type="SAM" id="Phobius"/>
    </source>
</evidence>
<dbReference type="EMBL" id="AECS01000011">
    <property type="protein sequence ID" value="EFQ04663.1"/>
    <property type="molecule type" value="Genomic_DNA"/>
</dbReference>
<keyword evidence="1" id="KW-1133">Transmembrane helix</keyword>
<dbReference type="AlphaFoldDB" id="E2ZAF2"/>
<evidence type="ECO:0000313" key="2">
    <source>
        <dbReference type="EMBL" id="EFQ04663.1"/>
    </source>
</evidence>
<gene>
    <name evidence="2" type="ORF">HMPREF9429_00408</name>
</gene>
<feature type="transmembrane region" description="Helical" evidence="1">
    <location>
        <begin position="35"/>
        <end position="54"/>
    </location>
</feature>
<name>E2ZAF2_9FIRM</name>
<protein>
    <submittedName>
        <fullName evidence="2">Uncharacterized protein</fullName>
    </submittedName>
</protein>
<dbReference type="Proteomes" id="UP000003195">
    <property type="component" value="Unassembled WGS sequence"/>
</dbReference>
<reference evidence="2 3" key="1">
    <citation type="submission" date="2010-08" db="EMBL/GenBank/DDBJ databases">
        <authorList>
            <person name="Weinstock G."/>
            <person name="Sodergren E."/>
            <person name="Clifton S."/>
            <person name="Fulton L."/>
            <person name="Fulton B."/>
            <person name="Courtney L."/>
            <person name="Fronick C."/>
            <person name="Harrison M."/>
            <person name="Strong C."/>
            <person name="Farmer C."/>
            <person name="Delahaunty K."/>
            <person name="Markovic C."/>
            <person name="Hall O."/>
            <person name="Minx P."/>
            <person name="Tomlinson C."/>
            <person name="Mitreva M."/>
            <person name="Hou S."/>
            <person name="Chen J."/>
            <person name="Wollam A."/>
            <person name="Pepin K.H."/>
            <person name="Johnson M."/>
            <person name="Bhonagiri V."/>
            <person name="Zhang X."/>
            <person name="Suruliraj S."/>
            <person name="Warren W."/>
            <person name="Chinwalla A."/>
            <person name="Mardis E.R."/>
            <person name="Wilson R.K."/>
        </authorList>
    </citation>
    <scope>NUCLEOTIDE SEQUENCE [LARGE SCALE GENOMIC DNA]</scope>
    <source>
        <strain evidence="2 3">F0359</strain>
    </source>
</reference>
<dbReference type="HOGENOM" id="CLU_2771069_0_0_9"/>
<feature type="transmembrane region" description="Helical" evidence="1">
    <location>
        <begin position="12"/>
        <end position="29"/>
    </location>
</feature>
<keyword evidence="1" id="KW-0472">Membrane</keyword>